<dbReference type="InterPro" id="IPR003790">
    <property type="entry name" value="GHL10"/>
</dbReference>
<dbReference type="EMBL" id="SNRY01000383">
    <property type="protein sequence ID" value="KAA6341509.1"/>
    <property type="molecule type" value="Genomic_DNA"/>
</dbReference>
<organism evidence="3">
    <name type="scientific">termite gut metagenome</name>
    <dbReference type="NCBI Taxonomy" id="433724"/>
    <lineage>
        <taxon>unclassified sequences</taxon>
        <taxon>metagenomes</taxon>
        <taxon>organismal metagenomes</taxon>
    </lineage>
</organism>
<dbReference type="SUPFAM" id="SSF51445">
    <property type="entry name" value="(Trans)glycosidases"/>
    <property type="match status" value="1"/>
</dbReference>
<dbReference type="InterPro" id="IPR017853">
    <property type="entry name" value="GH"/>
</dbReference>
<evidence type="ECO:0000313" key="3">
    <source>
        <dbReference type="EMBL" id="KAA6341509.1"/>
    </source>
</evidence>
<dbReference type="PANTHER" id="PTHR43405">
    <property type="entry name" value="GLYCOSYL HYDROLASE DIGH"/>
    <property type="match status" value="1"/>
</dbReference>
<evidence type="ECO:0000259" key="2">
    <source>
        <dbReference type="Pfam" id="PF02638"/>
    </source>
</evidence>
<dbReference type="InterPro" id="IPR036116">
    <property type="entry name" value="FN3_sf"/>
</dbReference>
<dbReference type="InterPro" id="IPR013783">
    <property type="entry name" value="Ig-like_fold"/>
</dbReference>
<dbReference type="AlphaFoldDB" id="A0A5J4S5Y9"/>
<dbReference type="Pfam" id="PF02638">
    <property type="entry name" value="GHL10"/>
    <property type="match status" value="1"/>
</dbReference>
<dbReference type="SUPFAM" id="SSF49265">
    <property type="entry name" value="Fibronectin type III"/>
    <property type="match status" value="1"/>
</dbReference>
<dbReference type="Gene3D" id="3.20.20.80">
    <property type="entry name" value="Glycosidases"/>
    <property type="match status" value="1"/>
</dbReference>
<dbReference type="Gene3D" id="2.60.40.10">
    <property type="entry name" value="Immunoglobulins"/>
    <property type="match status" value="1"/>
</dbReference>
<dbReference type="PANTHER" id="PTHR43405:SF1">
    <property type="entry name" value="GLYCOSYL HYDROLASE DIGH"/>
    <property type="match status" value="1"/>
</dbReference>
<keyword evidence="1" id="KW-0732">Signal</keyword>
<accession>A0A5J4S5Y9</accession>
<reference evidence="3" key="1">
    <citation type="submission" date="2019-03" db="EMBL/GenBank/DDBJ databases">
        <title>Single cell metagenomics reveals metabolic interactions within the superorganism composed of flagellate Streblomastix strix and complex community of Bacteroidetes bacteria on its surface.</title>
        <authorList>
            <person name="Treitli S.C."/>
            <person name="Kolisko M."/>
            <person name="Husnik F."/>
            <person name="Keeling P."/>
            <person name="Hampl V."/>
        </authorList>
    </citation>
    <scope>NUCLEOTIDE SEQUENCE</scope>
    <source>
        <strain evidence="3">STM</strain>
    </source>
</reference>
<protein>
    <recommendedName>
        <fullName evidence="2">Glycosyl hydrolase-like 10 domain-containing protein</fullName>
    </recommendedName>
</protein>
<sequence>MMLRYLPLFLLFSFFTSIKAQPKYEIRAAWIATIYGLDWPKNAANDAAGICRQQEELIHILDKLKAANFNTILLQTRIRGNVIYPSAYESIHPVFTGRVNGYPGYDPLAFAIEECHRRGMECHAWIVTLPLGKQEFVNGLGRESVVRKHPSICILRKGEWFLNPGHPQTKEYLMKVVHEVVEKYDIDGVHFDYLRYPEYALASFDYRDYKRYGRGKKLEQWRRDNITEIIRHVHNGVKALKPWVKISSSPLGKYNDTTQHSAENWNSYHTVYQDVALWLKEGLQDQIYPMMYFRGNSFYSFALDWQKRSNGRQVVPGLGIYLLDSGEASWKREDVEKQIHFIRHFGLKGAAYYRADYLANDVKGLHAKLTGMFYVAPALHPPMPWLDNVPPTSPTQLSVAYTPASIRLHWDAATDNDMRNAPCYVVYASEKYPVDTSRAEHIVAQRVTDTNYVYIPTSAQNHKIYFAVTATDRYGNESGAVQQPSAKYSESLAFME</sequence>
<proteinExistence type="predicted"/>
<evidence type="ECO:0000256" key="1">
    <source>
        <dbReference type="ARBA" id="ARBA00022729"/>
    </source>
</evidence>
<feature type="domain" description="Glycosyl hydrolase-like 10" evidence="2">
    <location>
        <begin position="25"/>
        <end position="316"/>
    </location>
</feature>
<comment type="caution">
    <text evidence="3">The sequence shown here is derived from an EMBL/GenBank/DDBJ whole genome shotgun (WGS) entry which is preliminary data.</text>
</comment>
<name>A0A5J4S5Y9_9ZZZZ</name>
<gene>
    <name evidence="3" type="ORF">EZS27_010680</name>
</gene>
<dbReference type="InterPro" id="IPR052177">
    <property type="entry name" value="Divisome_Glycosyl_Hydrolase"/>
</dbReference>